<keyword evidence="5" id="KW-0539">Nucleus</keyword>
<evidence type="ECO:0000256" key="3">
    <source>
        <dbReference type="ARBA" id="ARBA00023015"/>
    </source>
</evidence>
<keyword evidence="9" id="KW-1185">Reference proteome</keyword>
<evidence type="ECO:0000313" key="9">
    <source>
        <dbReference type="Proteomes" id="UP001385951"/>
    </source>
</evidence>
<protein>
    <recommendedName>
        <fullName evidence="7">Xylanolytic transcriptional activator regulatory domain-containing protein</fullName>
    </recommendedName>
</protein>
<proteinExistence type="predicted"/>
<dbReference type="GO" id="GO:0008270">
    <property type="term" value="F:zinc ion binding"/>
    <property type="evidence" value="ECO:0007669"/>
    <property type="project" value="InterPro"/>
</dbReference>
<sequence length="745" mass="82859">MPSKTPMFSNGIRHVINVEGVNYDAQRPCSTCVRSHSYAVAHAPAGVELPPHPECTFDEVSESPPVETTETPKSRFERLEGRINELESLLREKDRALQSGPSQGSPFAESSIPTPSTSQNNGFNFDSVPFVDGHGNGISNNTIPGPYGNFAQSKLNDIEFPRFPSSSSLDNLAGVASMLGSASMPDPHIDPIASLQTDPSISAFPTSTSNLDLVFTSWPANLPNREITRHLVEAYFAFHLHAVRLFHGPSFLASLDLHPSDPRFPWSAVLHAMCAIGSLYVANIAPTPAPPPEFPPHEVFGARLRTLQRRPDSFAEQQIKLAKEQAENALDLGQHKFQCVQVTVMLTWFYWCHGRWSEAFLSAAHALRVAVPCGLNVCPPFHTIAETLRPPAIIPPAKTVIEDEMRRNTFWLAYAMERHMGTGNGWALSLDDQDICQLLPLRGDQFEQGVLVYPSERQWSHDMDLLTVHKENQTDSFILYIKASMILSRVKSFNLRFKGKHYRGDPSVISPNNSPASGDQPESFDIKDAPAFQDLHKLISTFKTNLPTHLKSPIIGNSVDPYLYTAFCMPSLALIILNEPHARPGEVTCVHADRILQASRAIVDLMYNLGSTSYDVSLLGLHPVMCWFMAGRVLIRFLKVAMTANSEAQIAQLQAEIVFIRGMLMRAAERIVLADRYQRMFDEFLFNSTGQTFPDSAPPTRFSNECTLAMEPDSIFTLVPDASPRSTLDMYMQYKAPMPSRPVPR</sequence>
<dbReference type="GO" id="GO:0003677">
    <property type="term" value="F:DNA binding"/>
    <property type="evidence" value="ECO:0007669"/>
    <property type="project" value="InterPro"/>
</dbReference>
<keyword evidence="4" id="KW-0804">Transcription</keyword>
<dbReference type="GO" id="GO:0005634">
    <property type="term" value="C:nucleus"/>
    <property type="evidence" value="ECO:0007669"/>
    <property type="project" value="UniProtKB-SubCell"/>
</dbReference>
<dbReference type="Proteomes" id="UP001385951">
    <property type="component" value="Unassembled WGS sequence"/>
</dbReference>
<evidence type="ECO:0000256" key="4">
    <source>
        <dbReference type="ARBA" id="ARBA00023163"/>
    </source>
</evidence>
<evidence type="ECO:0000256" key="1">
    <source>
        <dbReference type="ARBA" id="ARBA00004123"/>
    </source>
</evidence>
<dbReference type="CDD" id="cd12148">
    <property type="entry name" value="fungal_TF_MHR"/>
    <property type="match status" value="1"/>
</dbReference>
<dbReference type="AlphaFoldDB" id="A0AAW0GUU6"/>
<gene>
    <name evidence="8" type="ORF">QCA50_002097</name>
</gene>
<dbReference type="GO" id="GO:0006351">
    <property type="term" value="P:DNA-templated transcription"/>
    <property type="evidence" value="ECO:0007669"/>
    <property type="project" value="InterPro"/>
</dbReference>
<feature type="region of interest" description="Disordered" evidence="6">
    <location>
        <begin position="95"/>
        <end position="127"/>
    </location>
</feature>
<dbReference type="InterPro" id="IPR007219">
    <property type="entry name" value="XnlR_reg_dom"/>
</dbReference>
<name>A0AAW0GUU6_9APHY</name>
<comment type="caution">
    <text evidence="8">The sequence shown here is derived from an EMBL/GenBank/DDBJ whole genome shotgun (WGS) entry which is preliminary data.</text>
</comment>
<dbReference type="Pfam" id="PF04082">
    <property type="entry name" value="Fungal_trans"/>
    <property type="match status" value="1"/>
</dbReference>
<evidence type="ECO:0000313" key="8">
    <source>
        <dbReference type="EMBL" id="KAK7694909.1"/>
    </source>
</evidence>
<dbReference type="EMBL" id="JASBNA010000002">
    <property type="protein sequence ID" value="KAK7694909.1"/>
    <property type="molecule type" value="Genomic_DNA"/>
</dbReference>
<comment type="subcellular location">
    <subcellularLocation>
        <location evidence="1">Nucleus</location>
    </subcellularLocation>
</comment>
<dbReference type="GO" id="GO:0000981">
    <property type="term" value="F:DNA-binding transcription factor activity, RNA polymerase II-specific"/>
    <property type="evidence" value="ECO:0007669"/>
    <property type="project" value="InterPro"/>
</dbReference>
<reference evidence="8 9" key="1">
    <citation type="submission" date="2022-09" db="EMBL/GenBank/DDBJ databases">
        <authorList>
            <person name="Palmer J.M."/>
        </authorList>
    </citation>
    <scope>NUCLEOTIDE SEQUENCE [LARGE SCALE GENOMIC DNA]</scope>
    <source>
        <strain evidence="8 9">DSM 7382</strain>
    </source>
</reference>
<keyword evidence="2" id="KW-0479">Metal-binding</keyword>
<dbReference type="SMART" id="SM00906">
    <property type="entry name" value="Fungal_trans"/>
    <property type="match status" value="1"/>
</dbReference>
<evidence type="ECO:0000259" key="7">
    <source>
        <dbReference type="SMART" id="SM00906"/>
    </source>
</evidence>
<keyword evidence="3" id="KW-0805">Transcription regulation</keyword>
<dbReference type="PANTHER" id="PTHR47338:SF29">
    <property type="entry name" value="ZN(2)-C6 FUNGAL-TYPE DOMAIN-CONTAINING PROTEIN"/>
    <property type="match status" value="1"/>
</dbReference>
<dbReference type="PANTHER" id="PTHR47338">
    <property type="entry name" value="ZN(II)2CYS6 TRANSCRIPTION FACTOR (EUROFUNG)-RELATED"/>
    <property type="match status" value="1"/>
</dbReference>
<evidence type="ECO:0000256" key="6">
    <source>
        <dbReference type="SAM" id="MobiDB-lite"/>
    </source>
</evidence>
<evidence type="ECO:0000256" key="5">
    <source>
        <dbReference type="ARBA" id="ARBA00023242"/>
    </source>
</evidence>
<accession>A0AAW0GUU6</accession>
<feature type="domain" description="Xylanolytic transcriptional activator regulatory" evidence="7">
    <location>
        <begin position="359"/>
        <end position="446"/>
    </location>
</feature>
<feature type="compositionally biased region" description="Polar residues" evidence="6">
    <location>
        <begin position="111"/>
        <end position="124"/>
    </location>
</feature>
<organism evidence="8 9">
    <name type="scientific">Cerrena zonata</name>
    <dbReference type="NCBI Taxonomy" id="2478898"/>
    <lineage>
        <taxon>Eukaryota</taxon>
        <taxon>Fungi</taxon>
        <taxon>Dikarya</taxon>
        <taxon>Basidiomycota</taxon>
        <taxon>Agaricomycotina</taxon>
        <taxon>Agaricomycetes</taxon>
        <taxon>Polyporales</taxon>
        <taxon>Cerrenaceae</taxon>
        <taxon>Cerrena</taxon>
    </lineage>
</organism>
<dbReference type="InterPro" id="IPR050815">
    <property type="entry name" value="TF_fung"/>
</dbReference>
<evidence type="ECO:0000256" key="2">
    <source>
        <dbReference type="ARBA" id="ARBA00022723"/>
    </source>
</evidence>